<name>A0A0E9VVD5_ANGAN</name>
<sequence>MRLGCVNNLEKHHEQCTLQHTVRNLIYIDEPLYNIL</sequence>
<dbReference type="AlphaFoldDB" id="A0A0E9VVD5"/>
<accession>A0A0E9VVD5</accession>
<evidence type="ECO:0000313" key="1">
    <source>
        <dbReference type="EMBL" id="JAH82109.1"/>
    </source>
</evidence>
<dbReference type="EMBL" id="GBXM01026468">
    <property type="protein sequence ID" value="JAH82109.1"/>
    <property type="molecule type" value="Transcribed_RNA"/>
</dbReference>
<organism evidence="1">
    <name type="scientific">Anguilla anguilla</name>
    <name type="common">European freshwater eel</name>
    <name type="synonym">Muraena anguilla</name>
    <dbReference type="NCBI Taxonomy" id="7936"/>
    <lineage>
        <taxon>Eukaryota</taxon>
        <taxon>Metazoa</taxon>
        <taxon>Chordata</taxon>
        <taxon>Craniata</taxon>
        <taxon>Vertebrata</taxon>
        <taxon>Euteleostomi</taxon>
        <taxon>Actinopterygii</taxon>
        <taxon>Neopterygii</taxon>
        <taxon>Teleostei</taxon>
        <taxon>Anguilliformes</taxon>
        <taxon>Anguillidae</taxon>
        <taxon>Anguilla</taxon>
    </lineage>
</organism>
<reference evidence="1" key="1">
    <citation type="submission" date="2014-11" db="EMBL/GenBank/DDBJ databases">
        <authorList>
            <person name="Amaro Gonzalez C."/>
        </authorList>
    </citation>
    <scope>NUCLEOTIDE SEQUENCE</scope>
</reference>
<protein>
    <submittedName>
        <fullName evidence="1">Uncharacterized protein</fullName>
    </submittedName>
</protein>
<reference evidence="1" key="2">
    <citation type="journal article" date="2015" name="Fish Shellfish Immunol.">
        <title>Early steps in the European eel (Anguilla anguilla)-Vibrio vulnificus interaction in the gills: Role of the RtxA13 toxin.</title>
        <authorList>
            <person name="Callol A."/>
            <person name="Pajuelo D."/>
            <person name="Ebbesson L."/>
            <person name="Teles M."/>
            <person name="MacKenzie S."/>
            <person name="Amaro C."/>
        </authorList>
    </citation>
    <scope>NUCLEOTIDE SEQUENCE</scope>
</reference>
<proteinExistence type="predicted"/>